<sequence length="232" mass="24606">MLIELYNESTLTELALLGLAFLLSAVIGVERQRKLKSAGLRTHTLVGLGSAVFTLVSAYGFSNVVGVDVVLDPSRIAAQIVSGIGFLGAGVIFVQKGTVNGLTTAASIWMTAAIGMTCGAGMPLIAVAATVLHLLTVGPLSYVGRRIRPELPEPVLTIRYRRGYSVLRQVLETSAQSGYHSALEEASHEEDSNLRELVMRFTGDLDKLPSLAGQLSELDGVVSVALADRLID</sequence>
<feature type="transmembrane region" description="Helical" evidence="7">
    <location>
        <begin position="42"/>
        <end position="61"/>
    </location>
</feature>
<accession>A0A5J6L3N0</accession>
<evidence type="ECO:0000256" key="1">
    <source>
        <dbReference type="ARBA" id="ARBA00004651"/>
    </source>
</evidence>
<keyword evidence="6 7" id="KW-0472">Membrane</keyword>
<proteinExistence type="inferred from homology"/>
<evidence type="ECO:0000256" key="6">
    <source>
        <dbReference type="ARBA" id="ARBA00023136"/>
    </source>
</evidence>
<evidence type="ECO:0000313" key="10">
    <source>
        <dbReference type="Proteomes" id="UP000325516"/>
    </source>
</evidence>
<dbReference type="Proteomes" id="UP000325516">
    <property type="component" value="Chromosome"/>
</dbReference>
<keyword evidence="5 7" id="KW-1133">Transmembrane helix</keyword>
<dbReference type="GO" id="GO:0005886">
    <property type="term" value="C:plasma membrane"/>
    <property type="evidence" value="ECO:0007669"/>
    <property type="project" value="UniProtKB-SubCell"/>
</dbReference>
<dbReference type="PRINTS" id="PR01837">
    <property type="entry name" value="MGTCSAPBPROT"/>
</dbReference>
<dbReference type="InterPro" id="IPR003416">
    <property type="entry name" value="MgtC/SapB/SrpB/YhiD_fam"/>
</dbReference>
<dbReference type="KEGG" id="mlz:F6J85_08085"/>
<comment type="similarity">
    <text evidence="2">Belongs to the MgtC/SapB family.</text>
</comment>
<comment type="subcellular location">
    <subcellularLocation>
        <location evidence="1">Cell membrane</location>
        <topology evidence="1">Multi-pass membrane protein</topology>
    </subcellularLocation>
</comment>
<name>A0A5J6L3N0_9MICO</name>
<feature type="transmembrane region" description="Helical" evidence="7">
    <location>
        <begin position="76"/>
        <end position="94"/>
    </location>
</feature>
<gene>
    <name evidence="9" type="ORF">F6J85_08085</name>
</gene>
<reference evidence="10" key="1">
    <citation type="submission" date="2019-09" db="EMBL/GenBank/DDBJ databases">
        <title>Mumia zhuanghuii sp. nov. isolated from the intestinal contents of plateau pika (Ochotona curzoniae) in the Qinghai-Tibet plateau of China.</title>
        <authorList>
            <person name="Tian Z."/>
        </authorList>
    </citation>
    <scope>NUCLEOTIDE SEQUENCE [LARGE SCALE GENOMIC DNA]</scope>
    <source>
        <strain evidence="10">L-031</strain>
    </source>
</reference>
<dbReference type="PANTHER" id="PTHR33778">
    <property type="entry name" value="PROTEIN MGTC"/>
    <property type="match status" value="1"/>
</dbReference>
<organism evidence="9 10">
    <name type="scientific">Microbacterium lushaniae</name>
    <dbReference type="NCBI Taxonomy" id="2614639"/>
    <lineage>
        <taxon>Bacteria</taxon>
        <taxon>Bacillati</taxon>
        <taxon>Actinomycetota</taxon>
        <taxon>Actinomycetes</taxon>
        <taxon>Micrococcales</taxon>
        <taxon>Microbacteriaceae</taxon>
        <taxon>Microbacterium</taxon>
    </lineage>
</organism>
<evidence type="ECO:0000256" key="7">
    <source>
        <dbReference type="SAM" id="Phobius"/>
    </source>
</evidence>
<evidence type="ECO:0000256" key="2">
    <source>
        <dbReference type="ARBA" id="ARBA00009298"/>
    </source>
</evidence>
<feature type="transmembrane region" description="Helical" evidence="7">
    <location>
        <begin position="106"/>
        <end position="135"/>
    </location>
</feature>
<dbReference type="Pfam" id="PF02308">
    <property type="entry name" value="MgtC"/>
    <property type="match status" value="1"/>
</dbReference>
<keyword evidence="10" id="KW-1185">Reference proteome</keyword>
<dbReference type="EMBL" id="CP044232">
    <property type="protein sequence ID" value="QEW03067.1"/>
    <property type="molecule type" value="Genomic_DNA"/>
</dbReference>
<dbReference type="RefSeq" id="WP_150924561.1">
    <property type="nucleotide sequence ID" value="NZ_CP044232.1"/>
</dbReference>
<evidence type="ECO:0000256" key="3">
    <source>
        <dbReference type="ARBA" id="ARBA00022475"/>
    </source>
</evidence>
<dbReference type="AlphaFoldDB" id="A0A5J6L3N0"/>
<dbReference type="PANTHER" id="PTHR33778:SF1">
    <property type="entry name" value="MAGNESIUM TRANSPORTER YHID-RELATED"/>
    <property type="match status" value="1"/>
</dbReference>
<evidence type="ECO:0000259" key="8">
    <source>
        <dbReference type="Pfam" id="PF02308"/>
    </source>
</evidence>
<dbReference type="InterPro" id="IPR049177">
    <property type="entry name" value="MgtC_SapB_SrpB_YhiD_N"/>
</dbReference>
<evidence type="ECO:0000256" key="4">
    <source>
        <dbReference type="ARBA" id="ARBA00022692"/>
    </source>
</evidence>
<feature type="domain" description="MgtC/SapB/SrpB/YhiD N-terminal" evidence="8">
    <location>
        <begin position="17"/>
        <end position="140"/>
    </location>
</feature>
<keyword evidence="4 7" id="KW-0812">Transmembrane</keyword>
<evidence type="ECO:0000313" key="9">
    <source>
        <dbReference type="EMBL" id="QEW03067.1"/>
    </source>
</evidence>
<protein>
    <submittedName>
        <fullName evidence="9">MgtC/SapB family protein</fullName>
    </submittedName>
</protein>
<evidence type="ECO:0000256" key="5">
    <source>
        <dbReference type="ARBA" id="ARBA00022989"/>
    </source>
</evidence>
<feature type="transmembrane region" description="Helical" evidence="7">
    <location>
        <begin position="12"/>
        <end position="30"/>
    </location>
</feature>
<keyword evidence="3" id="KW-1003">Cell membrane</keyword>